<organism evidence="1 2">
    <name type="scientific">Aduncisulcus paluster</name>
    <dbReference type="NCBI Taxonomy" id="2918883"/>
    <lineage>
        <taxon>Eukaryota</taxon>
        <taxon>Metamonada</taxon>
        <taxon>Carpediemonas-like organisms</taxon>
        <taxon>Aduncisulcus</taxon>
    </lineage>
</organism>
<reference evidence="1" key="1">
    <citation type="submission" date="2022-03" db="EMBL/GenBank/DDBJ databases">
        <title>Draft genome sequence of Aduncisulcus paluster, a free-living microaerophilic Fornicata.</title>
        <authorList>
            <person name="Yuyama I."/>
            <person name="Kume K."/>
            <person name="Tamura T."/>
            <person name="Inagaki Y."/>
            <person name="Hashimoto T."/>
        </authorList>
    </citation>
    <scope>NUCLEOTIDE SEQUENCE</scope>
    <source>
        <strain evidence="1">NY0171</strain>
    </source>
</reference>
<evidence type="ECO:0000313" key="2">
    <source>
        <dbReference type="Proteomes" id="UP001057375"/>
    </source>
</evidence>
<protein>
    <submittedName>
        <fullName evidence="1">Uncharacterized protein</fullName>
    </submittedName>
</protein>
<proteinExistence type="predicted"/>
<evidence type="ECO:0000313" key="1">
    <source>
        <dbReference type="EMBL" id="GKT27860.1"/>
    </source>
</evidence>
<accession>A0ABQ5K9K2</accession>
<dbReference type="Proteomes" id="UP001057375">
    <property type="component" value="Unassembled WGS sequence"/>
</dbReference>
<dbReference type="EMBL" id="BQXS01000079">
    <property type="protein sequence ID" value="GKT27860.1"/>
    <property type="molecule type" value="Genomic_DNA"/>
</dbReference>
<sequence>MRADIVAHAFGTSDWSRNLVFDAQITEAVSTDIILDFTRRIVATGNSATAIVELGRGIIHGCLTKRETKKRSAYAPRPPPGSEIDPRYSFDFYPMIFSSTGVIGESFQEFLQERQVALVQRHHPSRCIEELKVVLARSLAFGSALNRQSYELRCSGHWPLQKLSTTTVSYFLLLTVRVLYRSAAHAPPIPFSEIMSLFITSPTPMCQLSSKLR</sequence>
<name>A0ABQ5K9K2_9EUKA</name>
<gene>
    <name evidence="1" type="ORF">ADUPG1_000239</name>
</gene>
<comment type="caution">
    <text evidence="1">The sequence shown here is derived from an EMBL/GenBank/DDBJ whole genome shotgun (WGS) entry which is preliminary data.</text>
</comment>
<keyword evidence="2" id="KW-1185">Reference proteome</keyword>